<proteinExistence type="predicted"/>
<keyword evidence="1" id="KW-0732">Signal</keyword>
<dbReference type="InterPro" id="IPR035986">
    <property type="entry name" value="PKD_dom_sf"/>
</dbReference>
<feature type="signal peptide" evidence="1">
    <location>
        <begin position="1"/>
        <end position="32"/>
    </location>
</feature>
<feature type="domain" description="PKD" evidence="2">
    <location>
        <begin position="427"/>
        <end position="507"/>
    </location>
</feature>
<sequence length="726" mass="74801">MHRAFARVLATSLCLAFGVGMGVVFTPAPCAAAPPTITVPGPQTVNEGTLLTFSVSATDPDGQPIFFRASGVPTGATFRDNHNNTGTFTWTPTMFQAGSYLPAFTADDTFGGRDTKSVQIDVLNVNNAPVLDPIGDRSIERGTQAGINVTGDDPDGDNLSYTQVGLPSYGTFSDNGNGTASMWLAPPANEPTGSTSMTVTVSDGSLTASETFSITVFALQSANPPVLAPIGNQTVAEGAVATVGLSASDADLDVMTWTVSVPGFASVSPTGSGPGVVSADLTLTPSYCASGSYPANVAVSDGFNSDNESFTINVTDVNRTPSWTVPTGGYALALDEGGAADLSVYASDPDQECGTAAPVLLLLSSGIPPSLTVTLTDQGGGTGLLHVVASNGAAGSLTLSLRARDALDPARSVDVSVQVTVNAVNRAPVASAGGPYSGLVGLPVAMSASGSSDPDGDVLTLSWTFGDGSEGAGVAVSHAYSEVGRYHVSLTASDGSLASTDTTSAEVSTFFQARAFTDGSIKLQTGKPREAFYIEPVAGSFDIGSVDLSSLKLTAPAGCGTVDFIRPLPDRTSLGTDRDRNSVGEVHMEFAKEDLRALFSCLVDRSSLNMVLSADLSGGGSVQATVNADIWPERGKVVRRVAPNPMNPETVISLITSEVGYLRVRVYDLNGRLVRTVLDESNYPAGDHDIHFDGRASNGQPLSSGRYFLRVETPSAQDSGSLTILK</sequence>
<dbReference type="Gene3D" id="2.60.40.4070">
    <property type="match status" value="1"/>
</dbReference>
<evidence type="ECO:0000256" key="1">
    <source>
        <dbReference type="SAM" id="SignalP"/>
    </source>
</evidence>
<dbReference type="Pfam" id="PF05345">
    <property type="entry name" value="He_PIG"/>
    <property type="match status" value="1"/>
</dbReference>
<evidence type="ECO:0000313" key="4">
    <source>
        <dbReference type="Proteomes" id="UP000317366"/>
    </source>
</evidence>
<dbReference type="Pfam" id="PF13860">
    <property type="entry name" value="FlgD_ig"/>
    <property type="match status" value="1"/>
</dbReference>
<dbReference type="PROSITE" id="PS50093">
    <property type="entry name" value="PKD"/>
    <property type="match status" value="1"/>
</dbReference>
<evidence type="ECO:0000313" key="3">
    <source>
        <dbReference type="EMBL" id="TMQ62405.1"/>
    </source>
</evidence>
<dbReference type="InterPro" id="IPR000601">
    <property type="entry name" value="PKD_dom"/>
</dbReference>
<dbReference type="GO" id="GO:0016020">
    <property type="term" value="C:membrane"/>
    <property type="evidence" value="ECO:0007669"/>
    <property type="project" value="InterPro"/>
</dbReference>
<gene>
    <name evidence="3" type="ORF">E6K77_07505</name>
</gene>
<dbReference type="EMBL" id="VBOX01000081">
    <property type="protein sequence ID" value="TMQ62405.1"/>
    <property type="molecule type" value="Genomic_DNA"/>
</dbReference>
<organism evidence="3 4">
    <name type="scientific">Eiseniibacteriota bacterium</name>
    <dbReference type="NCBI Taxonomy" id="2212470"/>
    <lineage>
        <taxon>Bacteria</taxon>
        <taxon>Candidatus Eiseniibacteriota</taxon>
    </lineage>
</organism>
<dbReference type="CDD" id="cd00146">
    <property type="entry name" value="PKD"/>
    <property type="match status" value="1"/>
</dbReference>
<dbReference type="Pfam" id="PF18911">
    <property type="entry name" value="PKD_4"/>
    <property type="match status" value="1"/>
</dbReference>
<dbReference type="SMART" id="SM00089">
    <property type="entry name" value="PKD"/>
    <property type="match status" value="1"/>
</dbReference>
<dbReference type="Gene3D" id="2.60.40.10">
    <property type="entry name" value="Immunoglobulins"/>
    <property type="match status" value="4"/>
</dbReference>
<dbReference type="InterPro" id="IPR015919">
    <property type="entry name" value="Cadherin-like_sf"/>
</dbReference>
<comment type="caution">
    <text evidence="3">The sequence shown here is derived from an EMBL/GenBank/DDBJ whole genome shotgun (WGS) entry which is preliminary data.</text>
</comment>
<name>A0A538TFI8_UNCEI</name>
<feature type="chain" id="PRO_5022207024" evidence="1">
    <location>
        <begin position="33"/>
        <end position="726"/>
    </location>
</feature>
<dbReference type="Proteomes" id="UP000317366">
    <property type="component" value="Unassembled WGS sequence"/>
</dbReference>
<dbReference type="InterPro" id="IPR025965">
    <property type="entry name" value="FlgD/Vpr_Ig-like"/>
</dbReference>
<dbReference type="InterPro" id="IPR022409">
    <property type="entry name" value="PKD/Chitinase_dom"/>
</dbReference>
<dbReference type="SUPFAM" id="SSF49313">
    <property type="entry name" value="Cadherin-like"/>
    <property type="match status" value="2"/>
</dbReference>
<dbReference type="InterPro" id="IPR013783">
    <property type="entry name" value="Ig-like_fold"/>
</dbReference>
<evidence type="ECO:0000259" key="2">
    <source>
        <dbReference type="PROSITE" id="PS50093"/>
    </source>
</evidence>
<dbReference type="SUPFAM" id="SSF49299">
    <property type="entry name" value="PKD domain"/>
    <property type="match status" value="1"/>
</dbReference>
<dbReference type="GO" id="GO:0005509">
    <property type="term" value="F:calcium ion binding"/>
    <property type="evidence" value="ECO:0007669"/>
    <property type="project" value="InterPro"/>
</dbReference>
<accession>A0A538TFI8</accession>
<dbReference type="Pfam" id="PF17963">
    <property type="entry name" value="Big_9"/>
    <property type="match status" value="1"/>
</dbReference>
<reference evidence="3 4" key="1">
    <citation type="journal article" date="2019" name="Nat. Microbiol.">
        <title>Mediterranean grassland soil C-N compound turnover is dependent on rainfall and depth, and is mediated by genomically divergent microorganisms.</title>
        <authorList>
            <person name="Diamond S."/>
            <person name="Andeer P.F."/>
            <person name="Li Z."/>
            <person name="Crits-Christoph A."/>
            <person name="Burstein D."/>
            <person name="Anantharaman K."/>
            <person name="Lane K.R."/>
            <person name="Thomas B.C."/>
            <person name="Pan C."/>
            <person name="Northen T.R."/>
            <person name="Banfield J.F."/>
        </authorList>
    </citation>
    <scope>NUCLEOTIDE SEQUENCE [LARGE SCALE GENOMIC DNA]</scope>
    <source>
        <strain evidence="3">WS_7</strain>
    </source>
</reference>
<dbReference type="AlphaFoldDB" id="A0A538TFI8"/>
<protein>
    <submittedName>
        <fullName evidence="3">PKD domain-containing protein</fullName>
    </submittedName>
</protein>